<sequence length="184" mass="20361">MMKRVIVAGVLGFIVLALWTFVVNGIFGLRHTLDMKQVTNERQVYETLKINVPAPGRYICNPPITESGFVLNEPVFSVQYSGFGHEAAGRESITNMLLGLLSTLLAAFLLSLSGDRIFRSYVRRLLYFSSLGLFVALASEMGNYGIGGYPLGDTVIMSVETIVKWTIVGLVVAWWLKPVAQRAR</sequence>
<feature type="transmembrane region" description="Helical" evidence="1">
    <location>
        <begin position="93"/>
        <end position="113"/>
    </location>
</feature>
<keyword evidence="1" id="KW-0472">Membrane</keyword>
<gene>
    <name evidence="2" type="ORF">C3F09_01990</name>
</gene>
<dbReference type="Proteomes" id="UP000250918">
    <property type="component" value="Unassembled WGS sequence"/>
</dbReference>
<evidence type="ECO:0000313" key="3">
    <source>
        <dbReference type="Proteomes" id="UP000250918"/>
    </source>
</evidence>
<name>A0A855X6K8_9BACT</name>
<protein>
    <submittedName>
        <fullName evidence="2">Uncharacterized protein</fullName>
    </submittedName>
</protein>
<evidence type="ECO:0000313" key="2">
    <source>
        <dbReference type="EMBL" id="PWB75558.1"/>
    </source>
</evidence>
<feature type="transmembrane region" description="Helical" evidence="1">
    <location>
        <begin position="156"/>
        <end position="176"/>
    </location>
</feature>
<accession>A0A855X6K8</accession>
<dbReference type="AlphaFoldDB" id="A0A855X6K8"/>
<proteinExistence type="predicted"/>
<feature type="transmembrane region" description="Helical" evidence="1">
    <location>
        <begin position="125"/>
        <end position="144"/>
    </location>
</feature>
<dbReference type="EMBL" id="PQAP01000008">
    <property type="protein sequence ID" value="PWB75558.1"/>
    <property type="molecule type" value="Genomic_DNA"/>
</dbReference>
<reference evidence="2 3" key="1">
    <citation type="journal article" date="2018" name="ISME J.">
        <title>A methanotrophic archaeon couples anaerobic oxidation of methane to Fe(III) reduction.</title>
        <authorList>
            <person name="Cai C."/>
            <person name="Leu A.O."/>
            <person name="Xie G.J."/>
            <person name="Guo J."/>
            <person name="Feng Y."/>
            <person name="Zhao J.X."/>
            <person name="Tyson G.W."/>
            <person name="Yuan Z."/>
            <person name="Hu S."/>
        </authorList>
    </citation>
    <scope>NUCLEOTIDE SEQUENCE [LARGE SCALE GENOMIC DNA]</scope>
    <source>
        <strain evidence="2">FeB_12</strain>
    </source>
</reference>
<evidence type="ECO:0000256" key="1">
    <source>
        <dbReference type="SAM" id="Phobius"/>
    </source>
</evidence>
<keyword evidence="1" id="KW-1133">Transmembrane helix</keyword>
<organism evidence="2 3">
    <name type="scientific">candidate division GN15 bacterium</name>
    <dbReference type="NCBI Taxonomy" id="2072418"/>
    <lineage>
        <taxon>Bacteria</taxon>
        <taxon>candidate division GN15</taxon>
    </lineage>
</organism>
<keyword evidence="1" id="KW-0812">Transmembrane</keyword>
<comment type="caution">
    <text evidence="2">The sequence shown here is derived from an EMBL/GenBank/DDBJ whole genome shotgun (WGS) entry which is preliminary data.</text>
</comment>